<organism evidence="1 2">
    <name type="scientific">Actinokineospora xionganensis</name>
    <dbReference type="NCBI Taxonomy" id="2684470"/>
    <lineage>
        <taxon>Bacteria</taxon>
        <taxon>Bacillati</taxon>
        <taxon>Actinomycetota</taxon>
        <taxon>Actinomycetes</taxon>
        <taxon>Pseudonocardiales</taxon>
        <taxon>Pseudonocardiaceae</taxon>
        <taxon>Actinokineospora</taxon>
    </lineage>
</organism>
<protein>
    <recommendedName>
        <fullName evidence="3">NYN domain-containing protein</fullName>
    </recommendedName>
</protein>
<evidence type="ECO:0000313" key="2">
    <source>
        <dbReference type="Proteomes" id="UP000734823"/>
    </source>
</evidence>
<keyword evidence="2" id="KW-1185">Reference proteome</keyword>
<gene>
    <name evidence="1" type="ORF">GPZ80_31320</name>
</gene>
<comment type="caution">
    <text evidence="1">The sequence shown here is derived from an EMBL/GenBank/DDBJ whole genome shotgun (WGS) entry which is preliminary data.</text>
</comment>
<accession>A0ABR7LGN0</accession>
<dbReference type="Proteomes" id="UP000734823">
    <property type="component" value="Unassembled WGS sequence"/>
</dbReference>
<dbReference type="RefSeq" id="WP_187224710.1">
    <property type="nucleotide sequence ID" value="NZ_JABVED010000036.1"/>
</dbReference>
<proteinExistence type="predicted"/>
<reference evidence="1 2" key="1">
    <citation type="submission" date="2020-06" db="EMBL/GenBank/DDBJ databases">
        <title>Actinokineospora xiongansis sp. nov., isolated from soil of Baiyangdian.</title>
        <authorList>
            <person name="Zhang X."/>
        </authorList>
    </citation>
    <scope>NUCLEOTIDE SEQUENCE [LARGE SCALE GENOMIC DNA]</scope>
    <source>
        <strain evidence="1 2">HBU206404</strain>
    </source>
</reference>
<dbReference type="EMBL" id="JABVED010000036">
    <property type="protein sequence ID" value="MBC6451643.1"/>
    <property type="molecule type" value="Genomic_DNA"/>
</dbReference>
<sequence length="74" mass="8066">MTSRDKANSKSADRLVALTVDVTIPELSALSRAAVIVTSDWDVPPVRAAERGLRKVRQAAKQHPVLPTECKEQS</sequence>
<evidence type="ECO:0008006" key="3">
    <source>
        <dbReference type="Google" id="ProtNLM"/>
    </source>
</evidence>
<name>A0ABR7LGN0_9PSEU</name>
<evidence type="ECO:0000313" key="1">
    <source>
        <dbReference type="EMBL" id="MBC6451643.1"/>
    </source>
</evidence>